<evidence type="ECO:0000313" key="1">
    <source>
        <dbReference type="EMBL" id="ERT05614.1"/>
    </source>
</evidence>
<evidence type="ECO:0000313" key="2">
    <source>
        <dbReference type="Proteomes" id="UP000017127"/>
    </source>
</evidence>
<dbReference type="AlphaFoldDB" id="U7QCL6"/>
<reference evidence="1 2" key="1">
    <citation type="journal article" date="2013" name="Front. Microbiol.">
        <title>Comparative genomic analyses of the cyanobacterium, Lyngbya aestuarii BL J, a powerful hydrogen producer.</title>
        <authorList>
            <person name="Kothari A."/>
            <person name="Vaughn M."/>
            <person name="Garcia-Pichel F."/>
        </authorList>
    </citation>
    <scope>NUCLEOTIDE SEQUENCE [LARGE SCALE GENOMIC DNA]</scope>
    <source>
        <strain evidence="1 2">BL J</strain>
    </source>
</reference>
<keyword evidence="2" id="KW-1185">Reference proteome</keyword>
<proteinExistence type="predicted"/>
<comment type="caution">
    <text evidence="1">The sequence shown here is derived from an EMBL/GenBank/DDBJ whole genome shotgun (WGS) entry which is preliminary data.</text>
</comment>
<dbReference type="EMBL" id="AUZM01000053">
    <property type="protein sequence ID" value="ERT05614.1"/>
    <property type="molecule type" value="Genomic_DNA"/>
</dbReference>
<name>U7QCL6_9CYAN</name>
<accession>U7QCL6</accession>
<protein>
    <submittedName>
        <fullName evidence="1">Putative imidazoleglycerol-phosphate dehydratase</fullName>
    </submittedName>
</protein>
<gene>
    <name evidence="1" type="ORF">M595_4460</name>
</gene>
<dbReference type="Proteomes" id="UP000017127">
    <property type="component" value="Unassembled WGS sequence"/>
</dbReference>
<organism evidence="1 2">
    <name type="scientific">Lyngbya aestuarii BL J</name>
    <dbReference type="NCBI Taxonomy" id="1348334"/>
    <lineage>
        <taxon>Bacteria</taxon>
        <taxon>Bacillati</taxon>
        <taxon>Cyanobacteriota</taxon>
        <taxon>Cyanophyceae</taxon>
        <taxon>Oscillatoriophycideae</taxon>
        <taxon>Oscillatoriales</taxon>
        <taxon>Microcoleaceae</taxon>
        <taxon>Lyngbya</taxon>
    </lineage>
</organism>
<sequence length="130" mass="14702">MRQIFNGLGVLVMSRWTWMECIVWVSAIAAISSISRPQSDFLISVQSNLGSAQLRSVVIPRECDQPDDQELLRLSLINLSPKSASESACESFHRHDQQHQENSFSHLGFRVQLIPTQFNTSDQTPKTTRS</sequence>